<reference evidence="2" key="1">
    <citation type="submission" date="2022-12" db="EMBL/GenBank/DDBJ databases">
        <authorList>
            <person name="Mo P."/>
        </authorList>
    </citation>
    <scope>NUCLEOTIDE SEQUENCE [LARGE SCALE GENOMIC DNA]</scope>
    <source>
        <strain evidence="2">HUAS 3-15</strain>
    </source>
</reference>
<name>A0ABY7Q9V3_9ACTN</name>
<dbReference type="EMBL" id="CP115450">
    <property type="protein sequence ID" value="WBP89474.1"/>
    <property type="molecule type" value="Genomic_DNA"/>
</dbReference>
<keyword evidence="2" id="KW-1185">Reference proteome</keyword>
<dbReference type="RefSeq" id="WP_270147802.1">
    <property type="nucleotide sequence ID" value="NZ_CP115450.1"/>
</dbReference>
<evidence type="ECO:0000313" key="2">
    <source>
        <dbReference type="Proteomes" id="UP001212821"/>
    </source>
</evidence>
<sequence length="57" mass="5856">MSELELNALVDSLSAEVTVPVEVLVVEGPVSAVELPAWSSATEALVAEYAARTGGAR</sequence>
<dbReference type="Proteomes" id="UP001212821">
    <property type="component" value="Chromosome"/>
</dbReference>
<evidence type="ECO:0000313" key="1">
    <source>
        <dbReference type="EMBL" id="WBP89474.1"/>
    </source>
</evidence>
<organism evidence="1 2">
    <name type="scientific">Kitasatospora cathayae</name>
    <dbReference type="NCBI Taxonomy" id="3004092"/>
    <lineage>
        <taxon>Bacteria</taxon>
        <taxon>Bacillati</taxon>
        <taxon>Actinomycetota</taxon>
        <taxon>Actinomycetes</taxon>
        <taxon>Kitasatosporales</taxon>
        <taxon>Streptomycetaceae</taxon>
        <taxon>Kitasatospora</taxon>
    </lineage>
</organism>
<proteinExistence type="predicted"/>
<gene>
    <name evidence="1" type="ORF">O1G21_28985</name>
</gene>
<protein>
    <submittedName>
        <fullName evidence="1">Uncharacterized protein</fullName>
    </submittedName>
</protein>
<accession>A0ABY7Q9V3</accession>